<comment type="caution">
    <text evidence="1">The sequence shown here is derived from an EMBL/GenBank/DDBJ whole genome shotgun (WGS) entry which is preliminary data.</text>
</comment>
<protein>
    <submittedName>
        <fullName evidence="1">TIGR02678 family protein</fullName>
    </submittedName>
</protein>
<organism evidence="1 2">
    <name type="scientific">Lentibacillus halophilus</name>
    <dbReference type="NCBI Taxonomy" id="295065"/>
    <lineage>
        <taxon>Bacteria</taxon>
        <taxon>Bacillati</taxon>
        <taxon>Bacillota</taxon>
        <taxon>Bacilli</taxon>
        <taxon>Bacillales</taxon>
        <taxon>Bacillaceae</taxon>
        <taxon>Lentibacillus</taxon>
    </lineage>
</organism>
<evidence type="ECO:0000313" key="1">
    <source>
        <dbReference type="EMBL" id="GAA0446871.1"/>
    </source>
</evidence>
<gene>
    <name evidence="1" type="ORF">GCM10008983_26000</name>
</gene>
<dbReference type="NCBIfam" id="TIGR02678">
    <property type="entry name" value="TIGR02678 family protein"/>
    <property type="match status" value="1"/>
</dbReference>
<proteinExistence type="predicted"/>
<dbReference type="Pfam" id="PF09661">
    <property type="entry name" value="DUF2398"/>
    <property type="match status" value="1"/>
</dbReference>
<dbReference type="EMBL" id="BAAADM010000055">
    <property type="protein sequence ID" value="GAA0446871.1"/>
    <property type="molecule type" value="Genomic_DNA"/>
</dbReference>
<evidence type="ECO:0000313" key="2">
    <source>
        <dbReference type="Proteomes" id="UP001501459"/>
    </source>
</evidence>
<sequence>MDNTPFDDKAERALSHLLEHFWVLRREEPEWYQTIREREKILKRYADDKLGFELIVHQHFIKLEKIPVEPKTWMGLRNFQEPRDYAMFCCALAFTESRSIDEQFLLSDICEEIKDLFPGPFPLDWTNYNHRRSLVRVIKELETLSILKSVEGEIDRFAMDSEQEVLYETTVYARYFMRSYPRDLLDYETAESILASEWERHEADERRKRVYRKLFLSPVVHRESENDPDFAYIRNFRNRLRDDIEKHTPFRLEIFKNAALLVAEEQKQGWTLFPDQKAIMDVALHMATYMRYYDTYTPDEFGTIRLSRMALETIMTNVRDIYGKGWSKHYREAGIASITNDVIELLQNWEMLDIEPVTNAYIIKPLFGRATGHFPKDFLTGGDEEHEQKS</sequence>
<keyword evidence="2" id="KW-1185">Reference proteome</keyword>
<name>A0ABP3JA41_9BACI</name>
<reference evidence="2" key="1">
    <citation type="journal article" date="2019" name="Int. J. Syst. Evol. Microbiol.">
        <title>The Global Catalogue of Microorganisms (GCM) 10K type strain sequencing project: providing services to taxonomists for standard genome sequencing and annotation.</title>
        <authorList>
            <consortium name="The Broad Institute Genomics Platform"/>
            <consortium name="The Broad Institute Genome Sequencing Center for Infectious Disease"/>
            <person name="Wu L."/>
            <person name="Ma J."/>
        </authorList>
    </citation>
    <scope>NUCLEOTIDE SEQUENCE [LARGE SCALE GENOMIC DNA]</scope>
    <source>
        <strain evidence="2">JCM 12149</strain>
    </source>
</reference>
<accession>A0ABP3JA41</accession>
<dbReference type="RefSeq" id="WP_343753911.1">
    <property type="nucleotide sequence ID" value="NZ_BAAADM010000055.1"/>
</dbReference>
<dbReference type="InterPro" id="IPR013494">
    <property type="entry name" value="CHP02678"/>
</dbReference>
<dbReference type="Proteomes" id="UP001501459">
    <property type="component" value="Unassembled WGS sequence"/>
</dbReference>